<organism evidence="2 3">
    <name type="scientific">Steroidobacter flavus</name>
    <dbReference type="NCBI Taxonomy" id="1842136"/>
    <lineage>
        <taxon>Bacteria</taxon>
        <taxon>Pseudomonadati</taxon>
        <taxon>Pseudomonadota</taxon>
        <taxon>Gammaproteobacteria</taxon>
        <taxon>Steroidobacterales</taxon>
        <taxon>Steroidobacteraceae</taxon>
        <taxon>Steroidobacter</taxon>
    </lineage>
</organism>
<evidence type="ECO:0000256" key="1">
    <source>
        <dbReference type="SAM" id="SignalP"/>
    </source>
</evidence>
<dbReference type="InterPro" id="IPR036249">
    <property type="entry name" value="Thioredoxin-like_sf"/>
</dbReference>
<gene>
    <name evidence="2" type="ORF">ACFPN2_35545</name>
</gene>
<protein>
    <submittedName>
        <fullName evidence="2">DUF1223 domain-containing protein</fullName>
    </submittedName>
</protein>
<evidence type="ECO:0000313" key="2">
    <source>
        <dbReference type="EMBL" id="MFC4314435.1"/>
    </source>
</evidence>
<evidence type="ECO:0000313" key="3">
    <source>
        <dbReference type="Proteomes" id="UP001595904"/>
    </source>
</evidence>
<keyword evidence="3" id="KW-1185">Reference proteome</keyword>
<dbReference type="InterPro" id="IPR010634">
    <property type="entry name" value="DUF1223"/>
</dbReference>
<dbReference type="RefSeq" id="WP_380605607.1">
    <property type="nucleotide sequence ID" value="NZ_JBHSDU010000015.1"/>
</dbReference>
<keyword evidence="1" id="KW-0732">Signal</keyword>
<comment type="caution">
    <text evidence="2">The sequence shown here is derived from an EMBL/GenBank/DDBJ whole genome shotgun (WGS) entry which is preliminary data.</text>
</comment>
<dbReference type="SUPFAM" id="SSF52833">
    <property type="entry name" value="Thioredoxin-like"/>
    <property type="match status" value="1"/>
</dbReference>
<dbReference type="PANTHER" id="PTHR36057:SF1">
    <property type="entry name" value="LIPOPROTEIN LIPID ATTACHMENT SITE-LIKE PROTEIN, PUTATIVE (DUF1223)-RELATED"/>
    <property type="match status" value="1"/>
</dbReference>
<dbReference type="PANTHER" id="PTHR36057">
    <property type="match status" value="1"/>
</dbReference>
<dbReference type="EMBL" id="JBHSDU010000015">
    <property type="protein sequence ID" value="MFC4314435.1"/>
    <property type="molecule type" value="Genomic_DNA"/>
</dbReference>
<proteinExistence type="predicted"/>
<dbReference type="Pfam" id="PF06764">
    <property type="entry name" value="DUF1223"/>
    <property type="match status" value="1"/>
</dbReference>
<accession>A0ABV8T4J2</accession>
<name>A0ABV8T4J2_9GAMM</name>
<feature type="chain" id="PRO_5045573761" evidence="1">
    <location>
        <begin position="23"/>
        <end position="231"/>
    </location>
</feature>
<dbReference type="Proteomes" id="UP001595904">
    <property type="component" value="Unassembled WGS sequence"/>
</dbReference>
<reference evidence="3" key="1">
    <citation type="journal article" date="2019" name="Int. J. Syst. Evol. Microbiol.">
        <title>The Global Catalogue of Microorganisms (GCM) 10K type strain sequencing project: providing services to taxonomists for standard genome sequencing and annotation.</title>
        <authorList>
            <consortium name="The Broad Institute Genomics Platform"/>
            <consortium name="The Broad Institute Genome Sequencing Center for Infectious Disease"/>
            <person name="Wu L."/>
            <person name="Ma J."/>
        </authorList>
    </citation>
    <scope>NUCLEOTIDE SEQUENCE [LARGE SCALE GENOMIC DNA]</scope>
    <source>
        <strain evidence="3">CGMCC 1.10759</strain>
    </source>
</reference>
<feature type="signal peptide" evidence="1">
    <location>
        <begin position="1"/>
        <end position="22"/>
    </location>
</feature>
<sequence>MRTVFKAWLTLVGLVLSAGAVAHPVVVELFTSEGCSSCPPADALLGELARKPGIVALAYHVDYWDDGGWQDRFSIPEATQRQRGYVRRLSKSGAFTPQIVVSGDTSLVGSNRLEVERAVKGDRDALRMSLSREGNDLYVHFLEAWRESMDVYLVSYLSEATARIDGGENAHRTLKHFNVVRSFKRLGTWNGRPQRMIAPLSDLPRDASGVAVILQRKNQGAVAGAATLALR</sequence>